<reference evidence="4" key="1">
    <citation type="submission" date="2017-03" db="EMBL/GenBank/DDBJ databases">
        <title>Phytopthora megakarya and P. palmivora, two closely related causual agents of cacao black pod achieved similar genome size and gene model numbers by different mechanisms.</title>
        <authorList>
            <person name="Ali S."/>
            <person name="Shao J."/>
            <person name="Larry D.J."/>
            <person name="Kronmiller B."/>
            <person name="Shen D."/>
            <person name="Strem M.D."/>
            <person name="Melnick R.L."/>
            <person name="Guiltinan M.J."/>
            <person name="Tyler B.M."/>
            <person name="Meinhardt L.W."/>
            <person name="Bailey B.A."/>
        </authorList>
    </citation>
    <scope>NUCLEOTIDE SEQUENCE [LARGE SCALE GENOMIC DNA]</scope>
    <source>
        <strain evidence="4">zdho120</strain>
    </source>
</reference>
<keyword evidence="2" id="KW-0812">Transmembrane</keyword>
<keyword evidence="2" id="KW-1133">Transmembrane helix</keyword>
<accession>A0A225V1M6</accession>
<keyword evidence="2" id="KW-0472">Membrane</keyword>
<dbReference type="AlphaFoldDB" id="A0A225V1M6"/>
<feature type="compositionally biased region" description="Polar residues" evidence="1">
    <location>
        <begin position="128"/>
        <end position="148"/>
    </location>
</feature>
<sequence length="262" mass="29115">MGKYLEEMYEGKHNAATRTIEERIFFNKLQAVRSLSADMRDPIFINLDCGTGASEVNTPEKLKDQIFCMDSYNKRDRELAQISGNALRLQQQQSQKQKPQQRSGQNSGSNPISSERAAAIAAKKVDQQQDCPTKASTPQSLQTKRQTTYMRREKNMQDGALASTADLHDQVRASESQNITADLDSTATSEGALTTLQTFTSRVIFAILLVSLLLIKATPIAYVLGQGTAKIIVKTEHHDVVLTFEDVFYVAESRNLLSHSQA</sequence>
<keyword evidence="4" id="KW-1185">Reference proteome</keyword>
<dbReference type="Proteomes" id="UP000198211">
    <property type="component" value="Unassembled WGS sequence"/>
</dbReference>
<evidence type="ECO:0000256" key="1">
    <source>
        <dbReference type="SAM" id="MobiDB-lite"/>
    </source>
</evidence>
<feature type="region of interest" description="Disordered" evidence="1">
    <location>
        <begin position="87"/>
        <end position="148"/>
    </location>
</feature>
<protein>
    <submittedName>
        <fullName evidence="3">Uncharacterized protein</fullName>
    </submittedName>
</protein>
<dbReference type="EMBL" id="NBNE01008574">
    <property type="protein sequence ID" value="OWY99340.1"/>
    <property type="molecule type" value="Genomic_DNA"/>
</dbReference>
<proteinExistence type="predicted"/>
<name>A0A225V1M6_9STRA</name>
<feature type="compositionally biased region" description="Low complexity" evidence="1">
    <location>
        <begin position="87"/>
        <end position="105"/>
    </location>
</feature>
<organism evidence="3 4">
    <name type="scientific">Phytophthora megakarya</name>
    <dbReference type="NCBI Taxonomy" id="4795"/>
    <lineage>
        <taxon>Eukaryota</taxon>
        <taxon>Sar</taxon>
        <taxon>Stramenopiles</taxon>
        <taxon>Oomycota</taxon>
        <taxon>Peronosporomycetes</taxon>
        <taxon>Peronosporales</taxon>
        <taxon>Peronosporaceae</taxon>
        <taxon>Phytophthora</taxon>
    </lineage>
</organism>
<evidence type="ECO:0000313" key="4">
    <source>
        <dbReference type="Proteomes" id="UP000198211"/>
    </source>
</evidence>
<evidence type="ECO:0000313" key="3">
    <source>
        <dbReference type="EMBL" id="OWY99340.1"/>
    </source>
</evidence>
<feature type="transmembrane region" description="Helical" evidence="2">
    <location>
        <begin position="203"/>
        <end position="224"/>
    </location>
</feature>
<evidence type="ECO:0000256" key="2">
    <source>
        <dbReference type="SAM" id="Phobius"/>
    </source>
</evidence>
<gene>
    <name evidence="3" type="ORF">PHMEG_00029665</name>
</gene>
<comment type="caution">
    <text evidence="3">The sequence shown here is derived from an EMBL/GenBank/DDBJ whole genome shotgun (WGS) entry which is preliminary data.</text>
</comment>